<evidence type="ECO:0000313" key="2">
    <source>
        <dbReference type="Proteomes" id="UP000024442"/>
    </source>
</evidence>
<reference evidence="1 2" key="1">
    <citation type="submission" date="2014-02" db="EMBL/GenBank/DDBJ databases">
        <authorList>
            <person name="Cornely K.A."/>
            <person name="Jancevski A.V."/>
            <person name="Rogers S.R."/>
            <person name="Scola S.E."/>
            <person name="Pinches R.S."/>
            <person name="Perri C.M."/>
            <person name="Brown M.S."/>
            <person name="Cavedon W.D."/>
            <person name="Dubois H.M."/>
            <person name="Fernando M.A."/>
            <person name="Austriaco N."/>
            <person name="Bradley K.W."/>
            <person name="Clarke D.Q."/>
            <person name="Lewis M.F."/>
            <person name="Barker L.P."/>
            <person name="Bailey C."/>
            <person name="Asai D.J."/>
            <person name="Garber M.L."/>
            <person name="Bowman C.A."/>
            <person name="Russell D.A."/>
            <person name="Pope W.H."/>
            <person name="Jacobs-Sera D."/>
            <person name="Hendrix R.W."/>
            <person name="Hatfull G.F."/>
        </authorList>
    </citation>
    <scope>NUCLEOTIDE SEQUENCE [LARGE SCALE GENOMIC DNA]</scope>
</reference>
<keyword evidence="2" id="KW-1185">Reference proteome</keyword>
<gene>
    <name evidence="1" type="primary">22</name>
    <name evidence="1" type="ORF">PBI_ZOEJ_22</name>
</gene>
<proteinExistence type="predicted"/>
<dbReference type="GeneID" id="19488119"/>
<organism evidence="1 2">
    <name type="scientific">Mycobacterium phage ZoeJ</name>
    <dbReference type="NCBI Taxonomy" id="1486427"/>
    <lineage>
        <taxon>Viruses</taxon>
        <taxon>Duplodnaviria</taxon>
        <taxon>Heunggongvirae</taxon>
        <taxon>Uroviricota</taxon>
        <taxon>Caudoviricetes</taxon>
        <taxon>Weiservirinae</taxon>
        <taxon>Timquatrovirus</taxon>
        <taxon>Timquatrovirus zoeJ</taxon>
    </lineage>
</organism>
<dbReference type="EMBL" id="KJ510412">
    <property type="protein sequence ID" value="AHY26846.1"/>
    <property type="molecule type" value="Genomic_DNA"/>
</dbReference>
<evidence type="ECO:0000313" key="1">
    <source>
        <dbReference type="EMBL" id="AHY26846.1"/>
    </source>
</evidence>
<name>A0A023W5K4_9CAUD</name>
<dbReference type="Proteomes" id="UP000024442">
    <property type="component" value="Segment"/>
</dbReference>
<sequence>MAYTRTYSTTVPLEPGTDRELALWLVRESFERKAEGDALVLVEFEHRDVDPDDLPPKAEKQLGRPLTDFEWVEYTGVGRRAEGV</sequence>
<dbReference type="KEGG" id="vg:19488119"/>
<accession>A0A023W5K4</accession>
<dbReference type="OrthoDB" id="21068at10239"/>
<dbReference type="RefSeq" id="YP_009032416.1">
    <property type="nucleotide sequence ID" value="NC_024147.1"/>
</dbReference>
<protein>
    <submittedName>
        <fullName evidence="1">Minor tail protein</fullName>
    </submittedName>
</protein>